<feature type="transmembrane region" description="Helical" evidence="1">
    <location>
        <begin position="7"/>
        <end position="26"/>
    </location>
</feature>
<evidence type="ECO:0000256" key="1">
    <source>
        <dbReference type="SAM" id="Phobius"/>
    </source>
</evidence>
<keyword evidence="1" id="KW-0472">Membrane</keyword>
<dbReference type="AlphaFoldDB" id="A0A815IV55"/>
<evidence type="ECO:0000313" key="2">
    <source>
        <dbReference type="EMBL" id="CAF1370621.1"/>
    </source>
</evidence>
<keyword evidence="1" id="KW-0812">Transmembrane</keyword>
<feature type="transmembrane region" description="Helical" evidence="1">
    <location>
        <begin position="164"/>
        <end position="187"/>
    </location>
</feature>
<feature type="transmembrane region" description="Helical" evidence="1">
    <location>
        <begin position="104"/>
        <end position="127"/>
    </location>
</feature>
<feature type="transmembrane region" description="Helical" evidence="1">
    <location>
        <begin position="75"/>
        <end position="92"/>
    </location>
</feature>
<evidence type="ECO:0000313" key="3">
    <source>
        <dbReference type="Proteomes" id="UP000663860"/>
    </source>
</evidence>
<proteinExistence type="predicted"/>
<accession>A0A815IV55</accession>
<keyword evidence="1" id="KW-1133">Transmembrane helix</keyword>
<organism evidence="2 3">
    <name type="scientific">Adineta steineri</name>
    <dbReference type="NCBI Taxonomy" id="433720"/>
    <lineage>
        <taxon>Eukaryota</taxon>
        <taxon>Metazoa</taxon>
        <taxon>Spiralia</taxon>
        <taxon>Gnathifera</taxon>
        <taxon>Rotifera</taxon>
        <taxon>Eurotatoria</taxon>
        <taxon>Bdelloidea</taxon>
        <taxon>Adinetida</taxon>
        <taxon>Adinetidae</taxon>
        <taxon>Adineta</taxon>
    </lineage>
</organism>
<dbReference type="Proteomes" id="UP000663860">
    <property type="component" value="Unassembled WGS sequence"/>
</dbReference>
<gene>
    <name evidence="2" type="ORF">IZO911_LOCUS37839</name>
</gene>
<sequence>MFHNERIKIGISFLIEIGEILSYLLVLERTLAVMIISLTFFGLQFVCYVITFYLVKSDNETQMPEHRLKGFLYRLYIYIGINGNPVLTLFLNSKSRFRQPPYEVSLIILIFLCSVLYQALVEFNLVADTWRNRIRVQNETDEISLARSDFREFMKNSNGIQRGLALGNYIFSLIYNFIYMSILQVVLASLELKEKGSQLPSYDRASSSFGNSS</sequence>
<comment type="caution">
    <text evidence="2">The sequence shown here is derived from an EMBL/GenBank/DDBJ whole genome shotgun (WGS) entry which is preliminary data.</text>
</comment>
<name>A0A815IV55_9BILA</name>
<protein>
    <submittedName>
        <fullName evidence="2">Uncharacterized protein</fullName>
    </submittedName>
</protein>
<reference evidence="2" key="1">
    <citation type="submission" date="2021-02" db="EMBL/GenBank/DDBJ databases">
        <authorList>
            <person name="Nowell W R."/>
        </authorList>
    </citation>
    <scope>NUCLEOTIDE SEQUENCE</scope>
</reference>
<dbReference type="EMBL" id="CAJNOE010000990">
    <property type="protein sequence ID" value="CAF1370621.1"/>
    <property type="molecule type" value="Genomic_DNA"/>
</dbReference>
<feature type="transmembrane region" description="Helical" evidence="1">
    <location>
        <begin position="32"/>
        <end position="55"/>
    </location>
</feature>